<feature type="site" description="Important for catalytic activity, responsible for pKa modulation of the active site Glu and correct orientation of both the proton donor and substrate" evidence="5">
    <location>
        <position position="407"/>
    </location>
</feature>
<evidence type="ECO:0000313" key="9">
    <source>
        <dbReference type="EMBL" id="GJG28883.1"/>
    </source>
</evidence>
<dbReference type="SUPFAM" id="SSF75005">
    <property type="entry name" value="Arabinanase/levansucrase/invertase"/>
    <property type="match status" value="1"/>
</dbReference>
<dbReference type="RefSeq" id="WP_006281619.1">
    <property type="nucleotide sequence ID" value="NZ_BPTR01000001.1"/>
</dbReference>
<organism evidence="9 10">
    <name type="scientific">Segatella bryantii</name>
    <name type="common">Prevotella bryantii</name>
    <dbReference type="NCBI Taxonomy" id="77095"/>
    <lineage>
        <taxon>Bacteria</taxon>
        <taxon>Pseudomonadati</taxon>
        <taxon>Bacteroidota</taxon>
        <taxon>Bacteroidia</taxon>
        <taxon>Bacteroidales</taxon>
        <taxon>Prevotellaceae</taxon>
        <taxon>Segatella</taxon>
    </lineage>
</organism>
<dbReference type="Proteomes" id="UP000887043">
    <property type="component" value="Unassembled WGS sequence"/>
</dbReference>
<reference evidence="9" key="1">
    <citation type="submission" date="2021-08" db="EMBL/GenBank/DDBJ databases">
        <title>Prevotella lacticifex sp. nov., isolated from rumen of cow.</title>
        <authorList>
            <person name="Shinkai T."/>
            <person name="Ikeyama N."/>
            <person name="Kumagai M."/>
            <person name="Ohmori H."/>
            <person name="Sakamoto M."/>
            <person name="Ohkuma M."/>
            <person name="Mitsumori M."/>
        </authorList>
    </citation>
    <scope>NUCLEOTIDE SEQUENCE</scope>
    <source>
        <strain evidence="9">DSM 11371</strain>
    </source>
</reference>
<dbReference type="InterPro" id="IPR036514">
    <property type="entry name" value="SGNH_hydro_sf"/>
</dbReference>
<feature type="chain" id="PRO_5041410171" description="Glycoside hydrolase" evidence="6">
    <location>
        <begin position="25"/>
        <end position="785"/>
    </location>
</feature>
<evidence type="ECO:0000256" key="5">
    <source>
        <dbReference type="PIRSR" id="PIRSR606710-2"/>
    </source>
</evidence>
<feature type="domain" description="Sialate O-acetylesterase" evidence="7">
    <location>
        <begin position="30"/>
        <end position="276"/>
    </location>
</feature>
<evidence type="ECO:0008006" key="11">
    <source>
        <dbReference type="Google" id="ProtNLM"/>
    </source>
</evidence>
<feature type="signal peptide" evidence="6">
    <location>
        <begin position="1"/>
        <end position="24"/>
    </location>
</feature>
<dbReference type="EMBL" id="BPTR01000001">
    <property type="protein sequence ID" value="GJG28883.1"/>
    <property type="molecule type" value="Genomic_DNA"/>
</dbReference>
<evidence type="ECO:0000256" key="6">
    <source>
        <dbReference type="SAM" id="SignalP"/>
    </source>
</evidence>
<dbReference type="InterPro" id="IPR005181">
    <property type="entry name" value="SASA"/>
</dbReference>
<feature type="active site" description="Proton acceptor" evidence="4">
    <location>
        <position position="296"/>
    </location>
</feature>
<evidence type="ECO:0000256" key="3">
    <source>
        <dbReference type="ARBA" id="ARBA00023295"/>
    </source>
</evidence>
<evidence type="ECO:0000256" key="4">
    <source>
        <dbReference type="PIRSR" id="PIRSR606710-1"/>
    </source>
</evidence>
<accession>A0AA37MEP8</accession>
<dbReference type="InterPro" id="IPR051795">
    <property type="entry name" value="Glycosyl_Hydrlase_43"/>
</dbReference>
<keyword evidence="3" id="KW-0326">Glycosidase</keyword>
<dbReference type="Gene3D" id="2.115.10.20">
    <property type="entry name" value="Glycosyl hydrolase domain, family 43"/>
    <property type="match status" value="1"/>
</dbReference>
<dbReference type="PANTHER" id="PTHR42812:SF15">
    <property type="entry name" value="HYDROLASE, PUTATIVE (AFU_ORTHOLOGUE AFUA_2G00930)-RELATED"/>
    <property type="match status" value="1"/>
</dbReference>
<dbReference type="Pfam" id="PF17851">
    <property type="entry name" value="GH43_C2"/>
    <property type="match status" value="1"/>
</dbReference>
<dbReference type="AlphaFoldDB" id="A0AA37MEP8"/>
<dbReference type="PANTHER" id="PTHR42812">
    <property type="entry name" value="BETA-XYLOSIDASE"/>
    <property type="match status" value="1"/>
</dbReference>
<evidence type="ECO:0000259" key="8">
    <source>
        <dbReference type="Pfam" id="PF17851"/>
    </source>
</evidence>
<dbReference type="InterPro" id="IPR023296">
    <property type="entry name" value="Glyco_hydro_beta-prop_sf"/>
</dbReference>
<protein>
    <recommendedName>
        <fullName evidence="11">Glycoside hydrolase</fullName>
    </recommendedName>
</protein>
<sequence length="785" mass="88196">MKNKNRILKYLMLALGLLPSSAMAQADPNFYIYLCFGQSNMEGNAKIQPQDLLSIDSRFQMMAAVDNPAMNRKMGEWSVAVPPLCRPNTGLTPVDYFGRTLVKYLPNNIKVGVIHVAIGGCKIEAYMTDSIGNYVKTAPDWMVPMLAAYDNNPYQRIVTLARKAQKQGVIKGILLHQGESNCGQEDWPVKVKSVYDHLLKDLSLKAEDVPLLAGEVVRANGGGRCISMNPIINRLPEVIPTAHVISSEGCSNASDSLHFDAAGYRMLGKRYAYEMLHLMGQDVVVKNPMLWADVPDPDVIRVGEYYYLVSTTMHLMPGAPVMRSKDFQNWETVSYIFDKLTDSPKYNMEKGTVYGRGQWATSLKYHKGKFYALFAPNDNPGGDTYIYSADKAEGEWKLVSRMKHFHDASLFFDDDDRVYVVYGTGQICELKSDLSGVIPGTDRILFKREADETGLLEGSRMVKHDGKYYLTMISWPAGKARHQVCYRMDSLNGPLEKKTILLSSFGGFPYVGQGTIVDGADGNWYGIIFQDRGGVGRVLTCMPCRWIDGWPMLGDENGHVPTYMVKPVLGEAVKTIYASDEFEGSELNKAWQWNHNPIDHAWKVGNGKLTLKVARIAHSIYDAPNTISQRTMGPKSSVSVQVDVKHLKRGDYAGLAVFNDDGALLQIEKTALGYRLSQKTTSVQLGQKDKEIQDYKEESHGQLEFVKDNIWLKINADFRPGKDIATFEYSLDGKTWKTIGLPFKMGYDYRRFFMGARFALFNYGTKVKGGKAEFKHFCYNVNDMR</sequence>
<dbReference type="GO" id="GO:0016788">
    <property type="term" value="F:hydrolase activity, acting on ester bonds"/>
    <property type="evidence" value="ECO:0007669"/>
    <property type="project" value="UniProtKB-ARBA"/>
</dbReference>
<evidence type="ECO:0000256" key="1">
    <source>
        <dbReference type="ARBA" id="ARBA00009865"/>
    </source>
</evidence>
<feature type="domain" description="Beta-xylosidase C-terminal Concanavalin A-like" evidence="8">
    <location>
        <begin position="579"/>
        <end position="780"/>
    </location>
</feature>
<dbReference type="Pfam" id="PF03629">
    <property type="entry name" value="SASA"/>
    <property type="match status" value="1"/>
</dbReference>
<proteinExistence type="inferred from homology"/>
<dbReference type="SUPFAM" id="SSF52266">
    <property type="entry name" value="SGNH hydrolase"/>
    <property type="match status" value="1"/>
</dbReference>
<name>A0AA37MEP8_SEGBR</name>
<evidence type="ECO:0000259" key="7">
    <source>
        <dbReference type="Pfam" id="PF03629"/>
    </source>
</evidence>
<dbReference type="GO" id="GO:0004553">
    <property type="term" value="F:hydrolase activity, hydrolyzing O-glycosyl compounds"/>
    <property type="evidence" value="ECO:0007669"/>
    <property type="project" value="InterPro"/>
</dbReference>
<dbReference type="CDD" id="cd09001">
    <property type="entry name" value="GH43_FsAxh1-like"/>
    <property type="match status" value="1"/>
</dbReference>
<evidence type="ECO:0000256" key="2">
    <source>
        <dbReference type="ARBA" id="ARBA00022801"/>
    </source>
</evidence>
<dbReference type="InterPro" id="IPR013320">
    <property type="entry name" value="ConA-like_dom_sf"/>
</dbReference>
<dbReference type="Pfam" id="PF04616">
    <property type="entry name" value="Glyco_hydro_43"/>
    <property type="match status" value="1"/>
</dbReference>
<keyword evidence="6" id="KW-0732">Signal</keyword>
<evidence type="ECO:0000313" key="10">
    <source>
        <dbReference type="Proteomes" id="UP000887043"/>
    </source>
</evidence>
<feature type="active site" description="Proton donor" evidence="4">
    <location>
        <position position="457"/>
    </location>
</feature>
<dbReference type="InterPro" id="IPR006710">
    <property type="entry name" value="Glyco_hydro_43"/>
</dbReference>
<gene>
    <name evidence="9" type="ORF">PRRU23_25830</name>
</gene>
<dbReference type="Gene3D" id="2.60.120.200">
    <property type="match status" value="1"/>
</dbReference>
<dbReference type="InterPro" id="IPR041542">
    <property type="entry name" value="GH43_C2"/>
</dbReference>
<keyword evidence="2" id="KW-0378">Hydrolase</keyword>
<dbReference type="SUPFAM" id="SSF49899">
    <property type="entry name" value="Concanavalin A-like lectins/glucanases"/>
    <property type="match status" value="1"/>
</dbReference>
<dbReference type="Gene3D" id="3.40.50.1110">
    <property type="entry name" value="SGNH hydrolase"/>
    <property type="match status" value="1"/>
</dbReference>
<comment type="caution">
    <text evidence="9">The sequence shown here is derived from an EMBL/GenBank/DDBJ whole genome shotgun (WGS) entry which is preliminary data.</text>
</comment>
<dbReference type="GO" id="GO:0005975">
    <property type="term" value="P:carbohydrate metabolic process"/>
    <property type="evidence" value="ECO:0007669"/>
    <property type="project" value="InterPro"/>
</dbReference>
<comment type="similarity">
    <text evidence="1">Belongs to the glycosyl hydrolase 43 family.</text>
</comment>